<evidence type="ECO:0000313" key="3">
    <source>
        <dbReference type="Proteomes" id="UP000641152"/>
    </source>
</evidence>
<dbReference type="Proteomes" id="UP000641152">
    <property type="component" value="Unassembled WGS sequence"/>
</dbReference>
<gene>
    <name evidence="2" type="ORF">EBB_18290</name>
</gene>
<proteinExistence type="predicted"/>
<dbReference type="RefSeq" id="WP_192395198.1">
    <property type="nucleotide sequence ID" value="NZ_CAJHIU010000003.1"/>
</dbReference>
<keyword evidence="3" id="KW-1185">Reference proteome</keyword>
<feature type="region of interest" description="Disordered" evidence="1">
    <location>
        <begin position="37"/>
        <end position="61"/>
    </location>
</feature>
<reference evidence="2 3" key="1">
    <citation type="submission" date="2020-09" db="EMBL/GenBank/DDBJ databases">
        <title>Methylomonas albis sp. nov. and Methylomonas fluvii sp. nov.: Two cold-adapted methanotrophs from the River Elbe and an amended description of Methylovulum psychrotolerans strain Eb1.</title>
        <authorList>
            <person name="Bussmann I.K."/>
            <person name="Klings K.-W."/>
            <person name="Warnstedt J."/>
            <person name="Hoppert M."/>
            <person name="Saborowski A."/>
            <person name="Horn F."/>
            <person name="Liebner S."/>
        </authorList>
    </citation>
    <scope>NUCLEOTIDE SEQUENCE [LARGE SCALE GENOMIC DNA]</scope>
    <source>
        <strain evidence="2 3">EbB</strain>
    </source>
</reference>
<sequence>MDTTNNSLEHVAEIVTTKKAWTTPEIRKAWTTPEIRDQSIRSLTEGKPVSWPTEASASTGS</sequence>
<evidence type="ECO:0000256" key="1">
    <source>
        <dbReference type="SAM" id="MobiDB-lite"/>
    </source>
</evidence>
<organism evidence="2 3">
    <name type="scientific">Methylomonas fluvii</name>
    <dbReference type="NCBI Taxonomy" id="1854564"/>
    <lineage>
        <taxon>Bacteria</taxon>
        <taxon>Pseudomonadati</taxon>
        <taxon>Pseudomonadota</taxon>
        <taxon>Gammaproteobacteria</taxon>
        <taxon>Methylococcales</taxon>
        <taxon>Methylococcaceae</taxon>
        <taxon>Methylomonas</taxon>
    </lineage>
</organism>
<protein>
    <submittedName>
        <fullName evidence="2">Uncharacterized protein</fullName>
    </submittedName>
</protein>
<name>A0ABR9DKL0_9GAMM</name>
<dbReference type="EMBL" id="JACXST010000003">
    <property type="protein sequence ID" value="MBD9362422.1"/>
    <property type="molecule type" value="Genomic_DNA"/>
</dbReference>
<evidence type="ECO:0000313" key="2">
    <source>
        <dbReference type="EMBL" id="MBD9362422.1"/>
    </source>
</evidence>
<comment type="caution">
    <text evidence="2">The sequence shown here is derived from an EMBL/GenBank/DDBJ whole genome shotgun (WGS) entry which is preliminary data.</text>
</comment>
<accession>A0ABR9DKL0</accession>